<evidence type="ECO:0000313" key="3">
    <source>
        <dbReference type="Proteomes" id="UP000642488"/>
    </source>
</evidence>
<dbReference type="InterPro" id="IPR002372">
    <property type="entry name" value="PQQ_rpt_dom"/>
</dbReference>
<dbReference type="PANTHER" id="PTHR34512">
    <property type="entry name" value="CELL SURFACE PROTEIN"/>
    <property type="match status" value="1"/>
</dbReference>
<accession>A0A934IAN1</accession>
<dbReference type="Pfam" id="PF13360">
    <property type="entry name" value="PQQ_2"/>
    <property type="match status" value="2"/>
</dbReference>
<keyword evidence="3" id="KW-1185">Reference proteome</keyword>
<reference evidence="2" key="1">
    <citation type="submission" date="2020-12" db="EMBL/GenBank/DDBJ databases">
        <title>Bacterial taxonomy.</title>
        <authorList>
            <person name="Pan X."/>
        </authorList>
    </citation>
    <scope>NUCLEOTIDE SEQUENCE</scope>
    <source>
        <strain evidence="2">KCTC 52957</strain>
    </source>
</reference>
<dbReference type="AlphaFoldDB" id="A0A934IAN1"/>
<dbReference type="Proteomes" id="UP000642488">
    <property type="component" value="Unassembled WGS sequence"/>
</dbReference>
<protein>
    <submittedName>
        <fullName evidence="2">PQQ-binding-like beta-propeller repeat protein</fullName>
    </submittedName>
</protein>
<feature type="domain" description="Pyrrolo-quinoline quinone repeat" evidence="1">
    <location>
        <begin position="118"/>
        <end position="352"/>
    </location>
</feature>
<dbReference type="PROSITE" id="PS51257">
    <property type="entry name" value="PROKAR_LIPOPROTEIN"/>
    <property type="match status" value="1"/>
</dbReference>
<sequence length="435" mass="44342">MGKNGLLIGICVLALVACGERQLVLSGERLDLRADLDAPSVGETDRSAPISLPAAQALASWTHRASDPSHTIPHAALSATPRLIFAAPIGQGDGRKHRISADPVVADGRVFTVDSRARVMAHGTNGGALWSRDVTRAGEDPDDASGAGLAYADGRLFVGTGFGDLHALDAATGRILWTQELGAAAAGAPTVAGGRVFIVGRDATGWALDAATGRVEWTEDGTPSPSGVVGGAAPAVSGDTVVFPFASRELAGVLRSGGTRLWVADVAGTRLGQVYASITDISGDPVIRDGVVYAGSPSGRTNAVSLASGDTLWSAREGAMSPVVVAGGSVFAVSDLSELVRLDAATGSRIWGTPMPFFKRDAPKRRQGVFAHYGPVLAGGRLWVASGDGQLRAFAPESGALVGSVPLPGGAATNPVIAGQTLYVVSSDGQLLAFR</sequence>
<name>A0A934IAN1_9RHOB</name>
<gene>
    <name evidence="2" type="ORF">ILP92_12500</name>
</gene>
<comment type="caution">
    <text evidence="2">The sequence shown here is derived from an EMBL/GenBank/DDBJ whole genome shotgun (WGS) entry which is preliminary data.</text>
</comment>
<dbReference type="InterPro" id="IPR011047">
    <property type="entry name" value="Quinoprotein_ADH-like_sf"/>
</dbReference>
<dbReference type="InterPro" id="IPR018391">
    <property type="entry name" value="PQQ_b-propeller_rpt"/>
</dbReference>
<feature type="domain" description="Pyrrolo-quinoline quinone repeat" evidence="1">
    <location>
        <begin position="375"/>
        <end position="434"/>
    </location>
</feature>
<dbReference type="PANTHER" id="PTHR34512:SF30">
    <property type="entry name" value="OUTER MEMBRANE PROTEIN ASSEMBLY FACTOR BAMB"/>
    <property type="match status" value="1"/>
</dbReference>
<evidence type="ECO:0000313" key="2">
    <source>
        <dbReference type="EMBL" id="MBJ3763568.1"/>
    </source>
</evidence>
<dbReference type="SMART" id="SM00564">
    <property type="entry name" value="PQQ"/>
    <property type="match status" value="6"/>
</dbReference>
<dbReference type="RefSeq" id="WP_198916727.1">
    <property type="nucleotide sequence ID" value="NZ_JAEKPD010000010.1"/>
</dbReference>
<organism evidence="2 3">
    <name type="scientific">Palleronia pontilimi</name>
    <dbReference type="NCBI Taxonomy" id="1964209"/>
    <lineage>
        <taxon>Bacteria</taxon>
        <taxon>Pseudomonadati</taxon>
        <taxon>Pseudomonadota</taxon>
        <taxon>Alphaproteobacteria</taxon>
        <taxon>Rhodobacterales</taxon>
        <taxon>Roseobacteraceae</taxon>
        <taxon>Palleronia</taxon>
    </lineage>
</organism>
<dbReference type="InterPro" id="IPR015943">
    <property type="entry name" value="WD40/YVTN_repeat-like_dom_sf"/>
</dbReference>
<proteinExistence type="predicted"/>
<dbReference type="EMBL" id="JAEKPD010000010">
    <property type="protein sequence ID" value="MBJ3763568.1"/>
    <property type="molecule type" value="Genomic_DNA"/>
</dbReference>
<dbReference type="SUPFAM" id="SSF50998">
    <property type="entry name" value="Quinoprotein alcohol dehydrogenase-like"/>
    <property type="match status" value="2"/>
</dbReference>
<dbReference type="Gene3D" id="2.130.10.10">
    <property type="entry name" value="YVTN repeat-like/Quinoprotein amine dehydrogenase"/>
    <property type="match status" value="1"/>
</dbReference>
<evidence type="ECO:0000259" key="1">
    <source>
        <dbReference type="Pfam" id="PF13360"/>
    </source>
</evidence>